<dbReference type="GO" id="GO:0016126">
    <property type="term" value="P:sterol biosynthetic process"/>
    <property type="evidence" value="ECO:0007669"/>
    <property type="project" value="UniProtKB-KW"/>
</dbReference>
<dbReference type="Pfam" id="PF08540">
    <property type="entry name" value="HMG_CoA_synt_C"/>
    <property type="match status" value="2"/>
</dbReference>
<dbReference type="AlphaFoldDB" id="A0A4U1F3Z1"/>
<evidence type="ECO:0000256" key="4">
    <source>
        <dbReference type="ARBA" id="ARBA00022679"/>
    </source>
</evidence>
<dbReference type="InterPro" id="IPR013528">
    <property type="entry name" value="HMG_CoA_synth_N"/>
</dbReference>
<dbReference type="PANTHER" id="PTHR43323">
    <property type="entry name" value="3-HYDROXY-3-METHYLGLUTARYL COENZYME A SYNTHASE"/>
    <property type="match status" value="1"/>
</dbReference>
<accession>A0A4U1F3Z1</accession>
<dbReference type="GO" id="GO:0006084">
    <property type="term" value="P:acetyl-CoA metabolic process"/>
    <property type="evidence" value="ECO:0007669"/>
    <property type="project" value="InterPro"/>
</dbReference>
<feature type="binding site" evidence="7">
    <location>
        <position position="290"/>
    </location>
    <ligand>
        <name>CoA</name>
        <dbReference type="ChEBI" id="CHEBI:57287"/>
    </ligand>
</feature>
<feature type="non-terminal residue" evidence="12">
    <location>
        <position position="1"/>
    </location>
</feature>
<dbReference type="InterPro" id="IPR010122">
    <property type="entry name" value="HMG_CoA_synthase_euk"/>
</dbReference>
<dbReference type="Gene3D" id="3.40.47.10">
    <property type="match status" value="1"/>
</dbReference>
<feature type="binding site" evidence="7">
    <location>
        <position position="211"/>
    </location>
    <ligand>
        <name>CoA</name>
        <dbReference type="ChEBI" id="CHEBI:57287"/>
    </ligand>
</feature>
<feature type="active site" description="Proton donor/acceptor" evidence="6">
    <location>
        <position position="146"/>
    </location>
</feature>
<evidence type="ECO:0000256" key="6">
    <source>
        <dbReference type="PIRSR" id="PIRSR610122-1"/>
    </source>
</evidence>
<dbReference type="Pfam" id="PF01154">
    <property type="entry name" value="HMG_CoA_synt_N"/>
    <property type="match status" value="1"/>
</dbReference>
<keyword evidence="5 8" id="KW-0443">Lipid metabolism</keyword>
<evidence type="ECO:0000259" key="11">
    <source>
        <dbReference type="Pfam" id="PF08540"/>
    </source>
</evidence>
<comment type="function">
    <text evidence="8">Catalyzes the condensation of acetyl-CoA with acetoacetyl-CoA to form HMG-CoA.</text>
</comment>
<feature type="active site" description="Acyl-thioester intermediate" evidence="6">
    <location>
        <position position="180"/>
    </location>
</feature>
<dbReference type="GO" id="GO:0004421">
    <property type="term" value="F:hydroxymethylglutaryl-CoA synthase activity"/>
    <property type="evidence" value="ECO:0007669"/>
    <property type="project" value="UniProtKB-EC"/>
</dbReference>
<proteinExistence type="inferred from homology"/>
<name>A0A4U1F3Z1_MONMO</name>
<dbReference type="EMBL" id="RWIC01000420">
    <property type="protein sequence ID" value="TKC44042.1"/>
    <property type="molecule type" value="Genomic_DNA"/>
</dbReference>
<dbReference type="EC" id="2.3.3.10" evidence="8"/>
<keyword evidence="4 8" id="KW-0808">Transferase</keyword>
<keyword evidence="8" id="KW-0756">Sterol biosynthesis</keyword>
<dbReference type="UniPathway" id="UPA00058">
    <property type="reaction ID" value="UER00102"/>
</dbReference>
<keyword evidence="8" id="KW-0752">Steroid biosynthesis</keyword>
<sequence length="506" mass="56441">PLLRPSGFRVTCSVSKTSCFKSLQSDSKWTEDKKRVSLLSDFMKGGRDMFSTVPAIPLAKRDAWPKDVGILALEVYFPAQYVDQTDMEKFNSVEAGKYTVGMGQTQTGFCSVQEGINSLCLTVVQQLTERTKLPREPVGRLEAGTETIIDKSKAVKTVLVELFQDSGNTDMEGIDTTSACYGDTASLYSVLPTGHYALVACGDIAVYSSGNIHRTGRAGAVAMLVGPKGPLALERGLRATHMENVYDFYKADMTSECPQLDGKLSIQRYLRALDRCYMLYRQKIQNKVQKSLAHLMFNDFLLASGNTQTGLYKRLEAFRGLKLKDTYTDKDIEKAFQKASLDMFNKKSKASLYLSTHNGNMYTSSLDGWMPGLTSVPDLAGSRIGAFSYGSGLAESFFSFRVPQDASPGESSLLIRHSWPVSSGKRNHFLPHHYQSRRPPPPEKLVSSTSDLPKRLTSRKHMSPEMFTEIMDQREQFYHKAFSQALDTWSEWMSCTTKSMPGVRSK</sequence>
<comment type="pathway">
    <text evidence="8">Metabolic intermediate biosynthesis; (R)-mevalonate biosynthesis; (R)-mevalonate from acetyl-CoA: step 2/3.</text>
</comment>
<evidence type="ECO:0000256" key="2">
    <source>
        <dbReference type="ARBA" id="ARBA00011738"/>
    </source>
</evidence>
<evidence type="ECO:0000259" key="10">
    <source>
        <dbReference type="Pfam" id="PF01154"/>
    </source>
</evidence>
<evidence type="ECO:0000256" key="9">
    <source>
        <dbReference type="SAM" id="MobiDB-lite"/>
    </source>
</evidence>
<protein>
    <recommendedName>
        <fullName evidence="8">Hydroxymethylglutaryl-CoA synthase</fullName>
        <shortName evidence="8">HMG-CoA synthase</shortName>
        <ecNumber evidence="8">2.3.3.10</ecNumber>
    </recommendedName>
    <alternativeName>
        <fullName evidence="8">3-hydroxy-3-methylglutaryl coenzyme A synthase</fullName>
    </alternativeName>
</protein>
<comment type="catalytic activity">
    <reaction evidence="8">
        <text>acetoacetyl-CoA + acetyl-CoA + H2O = (3S)-3-hydroxy-3-methylglutaryl-CoA + CoA + H(+)</text>
        <dbReference type="Rhea" id="RHEA:10188"/>
        <dbReference type="ChEBI" id="CHEBI:15377"/>
        <dbReference type="ChEBI" id="CHEBI:15378"/>
        <dbReference type="ChEBI" id="CHEBI:43074"/>
        <dbReference type="ChEBI" id="CHEBI:57286"/>
        <dbReference type="ChEBI" id="CHEBI:57287"/>
        <dbReference type="ChEBI" id="CHEBI:57288"/>
        <dbReference type="EC" id="2.3.3.10"/>
    </reaction>
</comment>
<comment type="caution">
    <text evidence="12">The sequence shown here is derived from an EMBL/GenBank/DDBJ whole genome shotgun (WGS) entry which is preliminary data.</text>
</comment>
<dbReference type="Proteomes" id="UP000308365">
    <property type="component" value="Unassembled WGS sequence"/>
</dbReference>
<dbReference type="GO" id="GO:0005739">
    <property type="term" value="C:mitochondrion"/>
    <property type="evidence" value="ECO:0007669"/>
    <property type="project" value="TreeGrafter"/>
</dbReference>
<keyword evidence="8" id="KW-0753">Steroid metabolism</keyword>
<feature type="region of interest" description="Disordered" evidence="9">
    <location>
        <begin position="432"/>
        <end position="459"/>
    </location>
</feature>
<feature type="domain" description="Hydroxymethylglutaryl-coenzyme A synthase N-terminal" evidence="10">
    <location>
        <begin position="64"/>
        <end position="230"/>
    </location>
</feature>
<dbReference type="InterPro" id="IPR013746">
    <property type="entry name" value="HMG_CoA_synt_C_dom"/>
</dbReference>
<dbReference type="GO" id="GO:0010142">
    <property type="term" value="P:farnesyl diphosphate biosynthetic process, mevalonate pathway"/>
    <property type="evidence" value="ECO:0007669"/>
    <property type="project" value="InterPro"/>
</dbReference>
<dbReference type="CDD" id="cd00827">
    <property type="entry name" value="init_cond_enzymes"/>
    <property type="match status" value="1"/>
</dbReference>
<comment type="subunit">
    <text evidence="2">Homodimer.</text>
</comment>
<keyword evidence="8" id="KW-1207">Sterol metabolism</keyword>
<feature type="binding site" evidence="7">
    <location>
        <position position="265"/>
    </location>
    <ligand>
        <name>CoA</name>
        <dbReference type="ChEBI" id="CHEBI:57287"/>
    </ligand>
</feature>
<evidence type="ECO:0000313" key="12">
    <source>
        <dbReference type="EMBL" id="TKC44042.1"/>
    </source>
</evidence>
<feature type="domain" description="Hydroxymethylglutaryl-coenzyme A synthase C-terminal" evidence="11">
    <location>
        <begin position="287"/>
        <end position="434"/>
    </location>
</feature>
<gene>
    <name evidence="12" type="ORF">EI555_015928</name>
</gene>
<organism evidence="12 13">
    <name type="scientific">Monodon monoceros</name>
    <name type="common">Narwhal</name>
    <name type="synonym">Ceratodon monodon</name>
    <dbReference type="NCBI Taxonomy" id="40151"/>
    <lineage>
        <taxon>Eukaryota</taxon>
        <taxon>Metazoa</taxon>
        <taxon>Chordata</taxon>
        <taxon>Craniata</taxon>
        <taxon>Vertebrata</taxon>
        <taxon>Euteleostomi</taxon>
        <taxon>Mammalia</taxon>
        <taxon>Eutheria</taxon>
        <taxon>Laurasiatheria</taxon>
        <taxon>Artiodactyla</taxon>
        <taxon>Whippomorpha</taxon>
        <taxon>Cetacea</taxon>
        <taxon>Odontoceti</taxon>
        <taxon>Monodontidae</taxon>
        <taxon>Monodon</taxon>
    </lineage>
</organism>
<evidence type="ECO:0000256" key="1">
    <source>
        <dbReference type="ARBA" id="ARBA00007061"/>
    </source>
</evidence>
<keyword evidence="3 8" id="KW-0444">Lipid biosynthesis</keyword>
<dbReference type="InterPro" id="IPR016039">
    <property type="entry name" value="Thiolase-like"/>
</dbReference>
<dbReference type="NCBIfam" id="TIGR01833">
    <property type="entry name" value="HMG-CoA-S_euk"/>
    <property type="match status" value="1"/>
</dbReference>
<reference evidence="13" key="1">
    <citation type="journal article" date="2019" name="IScience">
        <title>Narwhal Genome Reveals Long-Term Low Genetic Diversity despite Current Large Abundance Size.</title>
        <authorList>
            <person name="Westbury M.V."/>
            <person name="Petersen B."/>
            <person name="Garde E."/>
            <person name="Heide-Jorgensen M.P."/>
            <person name="Lorenzen E.D."/>
        </authorList>
    </citation>
    <scope>NUCLEOTIDE SEQUENCE [LARGE SCALE GENOMIC DNA]</scope>
</reference>
<evidence type="ECO:0000256" key="8">
    <source>
        <dbReference type="RuleBase" id="RU364071"/>
    </source>
</evidence>
<feature type="non-terminal residue" evidence="12">
    <location>
        <position position="506"/>
    </location>
</feature>
<evidence type="ECO:0000256" key="7">
    <source>
        <dbReference type="PIRSR" id="PIRSR610122-2"/>
    </source>
</evidence>
<evidence type="ECO:0000313" key="13">
    <source>
        <dbReference type="Proteomes" id="UP000308365"/>
    </source>
</evidence>
<dbReference type="SUPFAM" id="SSF53901">
    <property type="entry name" value="Thiolase-like"/>
    <property type="match status" value="2"/>
</dbReference>
<evidence type="ECO:0000256" key="5">
    <source>
        <dbReference type="ARBA" id="ARBA00023098"/>
    </source>
</evidence>
<evidence type="ECO:0000256" key="3">
    <source>
        <dbReference type="ARBA" id="ARBA00022516"/>
    </source>
</evidence>
<dbReference type="PANTHER" id="PTHR43323:SF1">
    <property type="entry name" value="HYDROXYMETHYLGLUTARYL-COA SYNTHASE, MITOCHONDRIAL"/>
    <property type="match status" value="1"/>
</dbReference>
<feature type="domain" description="Hydroxymethylglutaryl-coenzyme A synthase C-terminal" evidence="11">
    <location>
        <begin position="444"/>
        <end position="481"/>
    </location>
</feature>
<comment type="similarity">
    <text evidence="1 8">Belongs to the thiolase-like superfamily. HMG-CoA synthase family.</text>
</comment>